<protein>
    <submittedName>
        <fullName evidence="1">Uncharacterized protein</fullName>
    </submittedName>
</protein>
<evidence type="ECO:0000313" key="1">
    <source>
        <dbReference type="EMBL" id="JAH00536.1"/>
    </source>
</evidence>
<reference evidence="1" key="2">
    <citation type="journal article" date="2015" name="Fish Shellfish Immunol.">
        <title>Early steps in the European eel (Anguilla anguilla)-Vibrio vulnificus interaction in the gills: Role of the RtxA13 toxin.</title>
        <authorList>
            <person name="Callol A."/>
            <person name="Pajuelo D."/>
            <person name="Ebbesson L."/>
            <person name="Teles M."/>
            <person name="MacKenzie S."/>
            <person name="Amaro C."/>
        </authorList>
    </citation>
    <scope>NUCLEOTIDE SEQUENCE</scope>
</reference>
<dbReference type="AlphaFoldDB" id="A0A0E9P7B3"/>
<reference evidence="1" key="1">
    <citation type="submission" date="2014-11" db="EMBL/GenBank/DDBJ databases">
        <authorList>
            <person name="Amaro Gonzalez C."/>
        </authorList>
    </citation>
    <scope>NUCLEOTIDE SEQUENCE</scope>
</reference>
<sequence>MKIILIHTTISWEITLLYKLCHKLHFTVLTSHGITLTCCNCNR</sequence>
<accession>A0A0E9P7B3</accession>
<name>A0A0E9P7B3_ANGAN</name>
<organism evidence="1">
    <name type="scientific">Anguilla anguilla</name>
    <name type="common">European freshwater eel</name>
    <name type="synonym">Muraena anguilla</name>
    <dbReference type="NCBI Taxonomy" id="7936"/>
    <lineage>
        <taxon>Eukaryota</taxon>
        <taxon>Metazoa</taxon>
        <taxon>Chordata</taxon>
        <taxon>Craniata</taxon>
        <taxon>Vertebrata</taxon>
        <taxon>Euteleostomi</taxon>
        <taxon>Actinopterygii</taxon>
        <taxon>Neopterygii</taxon>
        <taxon>Teleostei</taxon>
        <taxon>Anguilliformes</taxon>
        <taxon>Anguillidae</taxon>
        <taxon>Anguilla</taxon>
    </lineage>
</organism>
<dbReference type="EMBL" id="GBXM01108041">
    <property type="protein sequence ID" value="JAH00536.1"/>
    <property type="molecule type" value="Transcribed_RNA"/>
</dbReference>
<proteinExistence type="predicted"/>